<name>W9YR27_9EURO</name>
<keyword evidence="2" id="KW-0521">NADP</keyword>
<dbReference type="InterPro" id="IPR020904">
    <property type="entry name" value="Sc_DH/Rdtase_CS"/>
</dbReference>
<dbReference type="AlphaFoldDB" id="W9YR27"/>
<reference evidence="4 5" key="1">
    <citation type="submission" date="2013-03" db="EMBL/GenBank/DDBJ databases">
        <title>The Genome Sequence of Capronia epimyces CBS 606.96.</title>
        <authorList>
            <consortium name="The Broad Institute Genomics Platform"/>
            <person name="Cuomo C."/>
            <person name="de Hoog S."/>
            <person name="Gorbushina A."/>
            <person name="Walker B."/>
            <person name="Young S.K."/>
            <person name="Zeng Q."/>
            <person name="Gargeya S."/>
            <person name="Fitzgerald M."/>
            <person name="Haas B."/>
            <person name="Abouelleil A."/>
            <person name="Allen A.W."/>
            <person name="Alvarado L."/>
            <person name="Arachchi H.M."/>
            <person name="Berlin A.M."/>
            <person name="Chapman S.B."/>
            <person name="Gainer-Dewar J."/>
            <person name="Goldberg J."/>
            <person name="Griggs A."/>
            <person name="Gujja S."/>
            <person name="Hansen M."/>
            <person name="Howarth C."/>
            <person name="Imamovic A."/>
            <person name="Ireland A."/>
            <person name="Larimer J."/>
            <person name="McCowan C."/>
            <person name="Murphy C."/>
            <person name="Pearson M."/>
            <person name="Poon T.W."/>
            <person name="Priest M."/>
            <person name="Roberts A."/>
            <person name="Saif S."/>
            <person name="Shea T."/>
            <person name="Sisk P."/>
            <person name="Sykes S."/>
            <person name="Wortman J."/>
            <person name="Nusbaum C."/>
            <person name="Birren B."/>
        </authorList>
    </citation>
    <scope>NUCLEOTIDE SEQUENCE [LARGE SCALE GENOMIC DNA]</scope>
    <source>
        <strain evidence="4 5">CBS 606.96</strain>
    </source>
</reference>
<dbReference type="SUPFAM" id="SSF51735">
    <property type="entry name" value="NAD(P)-binding Rossmann-fold domains"/>
    <property type="match status" value="1"/>
</dbReference>
<dbReference type="HOGENOM" id="CLU_010194_1_0_1"/>
<comment type="similarity">
    <text evidence="1">Belongs to the short-chain dehydrogenases/reductases (SDR) family.</text>
</comment>
<organism evidence="4 5">
    <name type="scientific">Capronia epimyces CBS 606.96</name>
    <dbReference type="NCBI Taxonomy" id="1182542"/>
    <lineage>
        <taxon>Eukaryota</taxon>
        <taxon>Fungi</taxon>
        <taxon>Dikarya</taxon>
        <taxon>Ascomycota</taxon>
        <taxon>Pezizomycotina</taxon>
        <taxon>Eurotiomycetes</taxon>
        <taxon>Chaetothyriomycetidae</taxon>
        <taxon>Chaetothyriales</taxon>
        <taxon>Herpotrichiellaceae</taxon>
        <taxon>Capronia</taxon>
    </lineage>
</organism>
<comment type="caution">
    <text evidence="4">The sequence shown here is derived from an EMBL/GenBank/DDBJ whole genome shotgun (WGS) entry which is preliminary data.</text>
</comment>
<evidence type="ECO:0000256" key="3">
    <source>
        <dbReference type="ARBA" id="ARBA00023002"/>
    </source>
</evidence>
<gene>
    <name evidence="4" type="ORF">A1O3_00271</name>
</gene>
<dbReference type="Proteomes" id="UP000019478">
    <property type="component" value="Unassembled WGS sequence"/>
</dbReference>
<evidence type="ECO:0008006" key="6">
    <source>
        <dbReference type="Google" id="ProtNLM"/>
    </source>
</evidence>
<dbReference type="FunFam" id="3.40.50.720:FF:000084">
    <property type="entry name" value="Short-chain dehydrogenase reductase"/>
    <property type="match status" value="1"/>
</dbReference>
<evidence type="ECO:0000313" key="4">
    <source>
        <dbReference type="EMBL" id="EXJ91721.1"/>
    </source>
</evidence>
<keyword evidence="5" id="KW-1185">Reference proteome</keyword>
<dbReference type="PANTHER" id="PTHR24321">
    <property type="entry name" value="DEHYDROGENASES, SHORT CHAIN"/>
    <property type="match status" value="1"/>
</dbReference>
<dbReference type="GeneID" id="19164411"/>
<dbReference type="RefSeq" id="XP_007728611.1">
    <property type="nucleotide sequence ID" value="XM_007730421.1"/>
</dbReference>
<dbReference type="Pfam" id="PF13561">
    <property type="entry name" value="adh_short_C2"/>
    <property type="match status" value="1"/>
</dbReference>
<dbReference type="GO" id="GO:0016491">
    <property type="term" value="F:oxidoreductase activity"/>
    <property type="evidence" value="ECO:0007669"/>
    <property type="project" value="UniProtKB-KW"/>
</dbReference>
<evidence type="ECO:0000313" key="5">
    <source>
        <dbReference type="Proteomes" id="UP000019478"/>
    </source>
</evidence>
<dbReference type="InterPro" id="IPR002347">
    <property type="entry name" value="SDR_fam"/>
</dbReference>
<keyword evidence="3" id="KW-0560">Oxidoreductase</keyword>
<dbReference type="PRINTS" id="PR00081">
    <property type="entry name" value="GDHRDH"/>
</dbReference>
<evidence type="ECO:0000256" key="1">
    <source>
        <dbReference type="ARBA" id="ARBA00006484"/>
    </source>
</evidence>
<protein>
    <recommendedName>
        <fullName evidence="6">3-oxoacyl-[acyl-carrier protein] reductase</fullName>
    </recommendedName>
</protein>
<dbReference type="PANTHER" id="PTHR24321:SF8">
    <property type="entry name" value="ESTRADIOL 17-BETA-DEHYDROGENASE 8-RELATED"/>
    <property type="match status" value="1"/>
</dbReference>
<dbReference type="OrthoDB" id="1669814at2759"/>
<dbReference type="PROSITE" id="PS00061">
    <property type="entry name" value="ADH_SHORT"/>
    <property type="match status" value="1"/>
</dbReference>
<accession>W9YR27</accession>
<proteinExistence type="inferred from homology"/>
<dbReference type="PRINTS" id="PR00080">
    <property type="entry name" value="SDRFAMILY"/>
</dbReference>
<dbReference type="STRING" id="1182542.W9YR27"/>
<sequence>MALLQGKVIAITGAASGIGRALSRVCASRGAKLSLSDIQQGPLEDVVSELQAQHVEVIGTKVDVASNKSVDDWIQATVDHFGQLDGAANVAAVDAAVHKTGVPDDFAQIKNEDWDFIMSVNLTGLMYCLRAELRVMVRGAAIVNVSSIAGLSGRQGLGSYSTSKHGVVGVTRTAAKDVGAKGIRVNAVAPGPIETPMLRRVLNDTGVASGTGNEVDPLADIYANVPLKRLGQPEEVAKVIAFLLSDDASYITGQVYPVDGGATC</sequence>
<dbReference type="eggNOG" id="KOG0725">
    <property type="taxonomic scope" value="Eukaryota"/>
</dbReference>
<evidence type="ECO:0000256" key="2">
    <source>
        <dbReference type="ARBA" id="ARBA00022857"/>
    </source>
</evidence>
<dbReference type="EMBL" id="AMGY01000001">
    <property type="protein sequence ID" value="EXJ91721.1"/>
    <property type="molecule type" value="Genomic_DNA"/>
</dbReference>
<dbReference type="Gene3D" id="3.40.50.720">
    <property type="entry name" value="NAD(P)-binding Rossmann-like Domain"/>
    <property type="match status" value="1"/>
</dbReference>
<dbReference type="InterPro" id="IPR036291">
    <property type="entry name" value="NAD(P)-bd_dom_sf"/>
</dbReference>